<dbReference type="RefSeq" id="WP_131885981.1">
    <property type="nucleotide sequence ID" value="NZ_CP143053.1"/>
</dbReference>
<dbReference type="EMBL" id="SMCX01000014">
    <property type="protein sequence ID" value="TCW23272.1"/>
    <property type="molecule type" value="Genomic_DNA"/>
</dbReference>
<sequence length="116" mass="13133">MSKREINYTWRVREIMARRGVHTAKDLAALLHERGITLTPNAVWRIVAQEPERISFKVLVALCDALDVTPNDLITYTAADAKTRRQQQAASGDDVADLRGFRPVRARILDDDGPHR</sequence>
<gene>
    <name evidence="2" type="ORF">EDD19_11477</name>
</gene>
<dbReference type="PROSITE" id="PS50943">
    <property type="entry name" value="HTH_CROC1"/>
    <property type="match status" value="1"/>
</dbReference>
<evidence type="ECO:0000313" key="2">
    <source>
        <dbReference type="EMBL" id="TCW23272.1"/>
    </source>
</evidence>
<evidence type="ECO:0000259" key="1">
    <source>
        <dbReference type="PROSITE" id="PS50943"/>
    </source>
</evidence>
<dbReference type="GO" id="GO:0003677">
    <property type="term" value="F:DNA binding"/>
    <property type="evidence" value="ECO:0007669"/>
    <property type="project" value="UniProtKB-KW"/>
</dbReference>
<dbReference type="GeneID" id="89530499"/>
<proteinExistence type="predicted"/>
<protein>
    <submittedName>
        <fullName evidence="2">DNA-binding Xre family transcriptional regulator</fullName>
    </submittedName>
</protein>
<dbReference type="Proteomes" id="UP000295805">
    <property type="component" value="Unassembled WGS sequence"/>
</dbReference>
<comment type="caution">
    <text evidence="2">The sequence shown here is derived from an EMBL/GenBank/DDBJ whole genome shotgun (WGS) entry which is preliminary data.</text>
</comment>
<dbReference type="InterPro" id="IPR001387">
    <property type="entry name" value="Cro/C1-type_HTH"/>
</dbReference>
<dbReference type="AlphaFoldDB" id="A0A4V2W7V0"/>
<name>A0A4V2W7V0_9ACTN</name>
<accession>A0A4V2W7V0</accession>
<reference evidence="2 3" key="1">
    <citation type="submission" date="2019-03" db="EMBL/GenBank/DDBJ databases">
        <title>Root nodule microbial communities of legume samples collected from USA, Mexico and Botswana.</title>
        <authorList>
            <person name="Hirsch A."/>
        </authorList>
    </citation>
    <scope>NUCLEOTIDE SEQUENCE [LARGE SCALE GENOMIC DNA]</scope>
    <source>
        <strain evidence="2 3">55</strain>
    </source>
</reference>
<keyword evidence="2" id="KW-0238">DNA-binding</keyword>
<feature type="domain" description="HTH cro/C1-type" evidence="1">
    <location>
        <begin position="53"/>
        <end position="73"/>
    </location>
</feature>
<dbReference type="Pfam" id="PF13443">
    <property type="entry name" value="HTH_26"/>
    <property type="match status" value="1"/>
</dbReference>
<dbReference type="SUPFAM" id="SSF47413">
    <property type="entry name" value="lambda repressor-like DNA-binding domains"/>
    <property type="match status" value="1"/>
</dbReference>
<evidence type="ECO:0000313" key="3">
    <source>
        <dbReference type="Proteomes" id="UP000295805"/>
    </source>
</evidence>
<dbReference type="Gene3D" id="1.10.260.40">
    <property type="entry name" value="lambda repressor-like DNA-binding domains"/>
    <property type="match status" value="1"/>
</dbReference>
<organism evidence="2 3">
    <name type="scientific">Dietzia cinnamea</name>
    <dbReference type="NCBI Taxonomy" id="321318"/>
    <lineage>
        <taxon>Bacteria</taxon>
        <taxon>Bacillati</taxon>
        <taxon>Actinomycetota</taxon>
        <taxon>Actinomycetes</taxon>
        <taxon>Mycobacteriales</taxon>
        <taxon>Dietziaceae</taxon>
        <taxon>Dietzia</taxon>
    </lineage>
</organism>
<dbReference type="InterPro" id="IPR010982">
    <property type="entry name" value="Lambda_DNA-bd_dom_sf"/>
</dbReference>